<gene>
    <name evidence="1" type="ORF">ABS33_04445</name>
</gene>
<sequence>MDAAVSLIKADPTMGESEEGVIPAHTDVLPGLKFGAALADNDRAGGDGFATEAFHSQPLTAAIATISCRSLSFFMGHDGFLGYWPAWIF</sequence>
<proteinExistence type="predicted"/>
<reference evidence="1 2" key="1">
    <citation type="submission" date="2015-10" db="EMBL/GenBank/DDBJ databases">
        <title>Metagenome-Assembled Genomes uncover a global brackish microbiome.</title>
        <authorList>
            <person name="Hugerth L.W."/>
            <person name="Larsson J."/>
            <person name="Alneberg J."/>
            <person name="Lindh M.V."/>
            <person name="Legrand C."/>
            <person name="Pinhassi J."/>
            <person name="Andersson A.F."/>
        </authorList>
    </citation>
    <scope>NUCLEOTIDE SEQUENCE [LARGE SCALE GENOMIC DNA]</scope>
    <source>
        <strain evidence="1">BACL9 MAG-120924-bin69</strain>
    </source>
</reference>
<accession>A0A0R2XBH7</accession>
<protein>
    <submittedName>
        <fullName evidence="1">Uncharacterized protein</fullName>
    </submittedName>
</protein>
<dbReference type="Proteomes" id="UP000051220">
    <property type="component" value="Unassembled WGS sequence"/>
</dbReference>
<evidence type="ECO:0000313" key="2">
    <source>
        <dbReference type="Proteomes" id="UP000051220"/>
    </source>
</evidence>
<dbReference type="EMBL" id="LIDN01000127">
    <property type="protein sequence ID" value="KRP33509.1"/>
    <property type="molecule type" value="Genomic_DNA"/>
</dbReference>
<name>A0A0R2XBH7_9BACT</name>
<comment type="caution">
    <text evidence="1">The sequence shown here is derived from an EMBL/GenBank/DDBJ whole genome shotgun (WGS) entry which is preliminary data.</text>
</comment>
<organism evidence="1 2">
    <name type="scientific">Verrucomicrobia subdivision 6 bacterium BACL9 MAG-120924-bin69</name>
    <dbReference type="NCBI Taxonomy" id="1655635"/>
    <lineage>
        <taxon>Bacteria</taxon>
        <taxon>Pseudomonadati</taxon>
        <taxon>Verrucomicrobiota</taxon>
        <taxon>Verrucomicrobiia</taxon>
        <taxon>Verrucomicrobiales</taxon>
        <taxon>Verrucomicrobia subdivision 6</taxon>
    </lineage>
</organism>
<evidence type="ECO:0000313" key="1">
    <source>
        <dbReference type="EMBL" id="KRP33509.1"/>
    </source>
</evidence>
<dbReference type="AlphaFoldDB" id="A0A0R2XBH7"/>